<sequence length="183" mass="20781">MKNMSNMSEIFKVNVILIGFMASGKSVVAKRLAQRLKMPIADVDVLIENEQGMKIKDIFKIYGEPYFRKLEKEMANKISRIKGVVVSTGGGIVLNAENRRILRKCGIVFYLKASPDVILKRIKSAKNNERPLLKGKMGLKGEIKKLLKMRAPYYNACAHYVIDTSEMTIEEVVKKIISIFRNL</sequence>
<keyword evidence="7" id="KW-0479">Metal-binding</keyword>
<organism evidence="8 9">
    <name type="scientific">Candidatus Desantisbacteria bacterium CG_4_10_14_0_8_um_filter_39_17</name>
    <dbReference type="NCBI Taxonomy" id="1974542"/>
    <lineage>
        <taxon>Bacteria</taxon>
        <taxon>Candidatus Desantisiibacteriota</taxon>
    </lineage>
</organism>
<comment type="subunit">
    <text evidence="7">Monomer.</text>
</comment>
<evidence type="ECO:0000313" key="9">
    <source>
        <dbReference type="Proteomes" id="UP000234145"/>
    </source>
</evidence>
<dbReference type="PANTHER" id="PTHR21087:SF16">
    <property type="entry name" value="SHIKIMATE KINASE 1, CHLOROPLASTIC"/>
    <property type="match status" value="1"/>
</dbReference>
<keyword evidence="4 7" id="KW-0418">Kinase</keyword>
<comment type="caution">
    <text evidence="7">Lacks conserved residue(s) required for the propagation of feature annotation.</text>
</comment>
<comment type="catalytic activity">
    <reaction evidence="7">
        <text>shikimate + ATP = 3-phosphoshikimate + ADP + H(+)</text>
        <dbReference type="Rhea" id="RHEA:13121"/>
        <dbReference type="ChEBI" id="CHEBI:15378"/>
        <dbReference type="ChEBI" id="CHEBI:30616"/>
        <dbReference type="ChEBI" id="CHEBI:36208"/>
        <dbReference type="ChEBI" id="CHEBI:145989"/>
        <dbReference type="ChEBI" id="CHEBI:456216"/>
        <dbReference type="EC" id="2.7.1.71"/>
    </reaction>
</comment>
<dbReference type="Proteomes" id="UP000234145">
    <property type="component" value="Unassembled WGS sequence"/>
</dbReference>
<evidence type="ECO:0000256" key="2">
    <source>
        <dbReference type="ARBA" id="ARBA00022679"/>
    </source>
</evidence>
<dbReference type="HAMAP" id="MF_00109">
    <property type="entry name" value="Shikimate_kinase"/>
    <property type="match status" value="1"/>
</dbReference>
<protein>
    <recommendedName>
        <fullName evidence="7">Shikimate kinase</fullName>
        <shortName evidence="7">SK</shortName>
        <ecNumber evidence="7">2.7.1.71</ecNumber>
    </recommendedName>
</protein>
<dbReference type="InterPro" id="IPR027417">
    <property type="entry name" value="P-loop_NTPase"/>
</dbReference>
<feature type="binding site" evidence="7">
    <location>
        <position position="44"/>
    </location>
    <ligand>
        <name>substrate</name>
    </ligand>
</feature>
<keyword evidence="7" id="KW-0963">Cytoplasm</keyword>
<comment type="function">
    <text evidence="7">Catalyzes the specific phosphorylation of the 3-hydroxyl group of shikimic acid using ATP as a cosubstrate.</text>
</comment>
<gene>
    <name evidence="7" type="primary">aroK</name>
    <name evidence="8" type="ORF">COY51_06435</name>
</gene>
<keyword evidence="5 7" id="KW-0067">ATP-binding</keyword>
<dbReference type="UniPathway" id="UPA00053">
    <property type="reaction ID" value="UER00088"/>
</dbReference>
<keyword evidence="3 7" id="KW-0547">Nucleotide-binding</keyword>
<dbReference type="InterPro" id="IPR031322">
    <property type="entry name" value="Shikimate/glucono_kinase"/>
</dbReference>
<comment type="caution">
    <text evidence="8">The sequence shown here is derived from an EMBL/GenBank/DDBJ whole genome shotgun (WGS) entry which is preliminary data.</text>
</comment>
<dbReference type="Gene3D" id="3.40.50.300">
    <property type="entry name" value="P-loop containing nucleotide triphosphate hydrolases"/>
    <property type="match status" value="1"/>
</dbReference>
<accession>A0A2H9P9V7</accession>
<evidence type="ECO:0000256" key="5">
    <source>
        <dbReference type="ARBA" id="ARBA00022840"/>
    </source>
</evidence>
<evidence type="ECO:0000256" key="6">
    <source>
        <dbReference type="ARBA" id="ARBA00023141"/>
    </source>
</evidence>
<keyword evidence="7" id="KW-0460">Magnesium</keyword>
<feature type="binding site" evidence="7">
    <location>
        <position position="90"/>
    </location>
    <ligand>
        <name>substrate</name>
    </ligand>
</feature>
<dbReference type="GO" id="GO:0009073">
    <property type="term" value="P:aromatic amino acid family biosynthetic process"/>
    <property type="evidence" value="ECO:0007669"/>
    <property type="project" value="UniProtKB-KW"/>
</dbReference>
<dbReference type="Pfam" id="PF01202">
    <property type="entry name" value="SKI"/>
    <property type="match status" value="1"/>
</dbReference>
<feature type="binding site" evidence="7">
    <location>
        <begin position="22"/>
        <end position="27"/>
    </location>
    <ligand>
        <name>ATP</name>
        <dbReference type="ChEBI" id="CHEBI:30616"/>
    </ligand>
</feature>
<feature type="binding site" evidence="7">
    <location>
        <position position="130"/>
    </location>
    <ligand>
        <name>ATP</name>
        <dbReference type="ChEBI" id="CHEBI:30616"/>
    </ligand>
</feature>
<dbReference type="InterPro" id="IPR000623">
    <property type="entry name" value="Shikimate_kinase/TSH1"/>
</dbReference>
<keyword evidence="6 7" id="KW-0057">Aromatic amino acid biosynthesis</keyword>
<comment type="pathway">
    <text evidence="7">Metabolic intermediate biosynthesis; chorismate biosynthesis; chorismate from D-erythrose 4-phosphate and phosphoenolpyruvate: step 5/7.</text>
</comment>
<dbReference type="PRINTS" id="PR01100">
    <property type="entry name" value="SHIKIMTKNASE"/>
</dbReference>
<feature type="binding site" evidence="7">
    <location>
        <position position="150"/>
    </location>
    <ligand>
        <name>substrate</name>
    </ligand>
</feature>
<evidence type="ECO:0000313" key="8">
    <source>
        <dbReference type="EMBL" id="PIZ15047.1"/>
    </source>
</evidence>
<evidence type="ECO:0000256" key="4">
    <source>
        <dbReference type="ARBA" id="ARBA00022777"/>
    </source>
</evidence>
<dbReference type="PANTHER" id="PTHR21087">
    <property type="entry name" value="SHIKIMATE KINASE"/>
    <property type="match status" value="1"/>
</dbReference>
<reference evidence="9" key="1">
    <citation type="submission" date="2017-09" db="EMBL/GenBank/DDBJ databases">
        <title>Depth-based differentiation of microbial function through sediment-hosted aquifers and enrichment of novel symbionts in the deep terrestrial subsurface.</title>
        <authorList>
            <person name="Probst A.J."/>
            <person name="Ladd B."/>
            <person name="Jarett J.K."/>
            <person name="Geller-Mcgrath D.E."/>
            <person name="Sieber C.M.K."/>
            <person name="Emerson J.B."/>
            <person name="Anantharaman K."/>
            <person name="Thomas B.C."/>
            <person name="Malmstrom R."/>
            <person name="Stieglmeier M."/>
            <person name="Klingl A."/>
            <person name="Woyke T."/>
            <person name="Ryan C.M."/>
            <person name="Banfield J.F."/>
        </authorList>
    </citation>
    <scope>NUCLEOTIDE SEQUENCE [LARGE SCALE GENOMIC DNA]</scope>
</reference>
<dbReference type="GO" id="GO:0008652">
    <property type="term" value="P:amino acid biosynthetic process"/>
    <property type="evidence" value="ECO:0007669"/>
    <property type="project" value="UniProtKB-KW"/>
</dbReference>
<keyword evidence="2 7" id="KW-0808">Transferase</keyword>
<dbReference type="EC" id="2.7.1.71" evidence="7"/>
<feature type="binding site" evidence="7">
    <location>
        <position position="68"/>
    </location>
    <ligand>
        <name>substrate</name>
    </ligand>
</feature>
<comment type="similarity">
    <text evidence="7">Belongs to the shikimate kinase family.</text>
</comment>
<dbReference type="GO" id="GO:0004765">
    <property type="term" value="F:shikimate kinase activity"/>
    <property type="evidence" value="ECO:0007669"/>
    <property type="project" value="UniProtKB-UniRule"/>
</dbReference>
<dbReference type="EMBL" id="PFMS01000109">
    <property type="protein sequence ID" value="PIZ15047.1"/>
    <property type="molecule type" value="Genomic_DNA"/>
</dbReference>
<evidence type="ECO:0000256" key="1">
    <source>
        <dbReference type="ARBA" id="ARBA00022605"/>
    </source>
</evidence>
<dbReference type="GO" id="GO:0000287">
    <property type="term" value="F:magnesium ion binding"/>
    <property type="evidence" value="ECO:0007669"/>
    <property type="project" value="UniProtKB-UniRule"/>
</dbReference>
<dbReference type="GO" id="GO:0005829">
    <property type="term" value="C:cytosol"/>
    <property type="evidence" value="ECO:0007669"/>
    <property type="project" value="TreeGrafter"/>
</dbReference>
<proteinExistence type="inferred from homology"/>
<evidence type="ECO:0000256" key="7">
    <source>
        <dbReference type="HAMAP-Rule" id="MF_00109"/>
    </source>
</evidence>
<comment type="subcellular location">
    <subcellularLocation>
        <location evidence="7">Cytoplasm</location>
    </subcellularLocation>
</comment>
<name>A0A2H9P9V7_9BACT</name>
<dbReference type="AlphaFoldDB" id="A0A2H9P9V7"/>
<keyword evidence="1 7" id="KW-0028">Amino-acid biosynthesis</keyword>
<dbReference type="SUPFAM" id="SSF52540">
    <property type="entry name" value="P-loop containing nucleoside triphosphate hydrolases"/>
    <property type="match status" value="1"/>
</dbReference>
<dbReference type="GO" id="GO:0009423">
    <property type="term" value="P:chorismate biosynthetic process"/>
    <property type="evidence" value="ECO:0007669"/>
    <property type="project" value="UniProtKB-UniRule"/>
</dbReference>
<feature type="binding site" evidence="7">
    <location>
        <position position="26"/>
    </location>
    <ligand>
        <name>Mg(2+)</name>
        <dbReference type="ChEBI" id="CHEBI:18420"/>
    </ligand>
</feature>
<dbReference type="GO" id="GO:0005524">
    <property type="term" value="F:ATP binding"/>
    <property type="evidence" value="ECO:0007669"/>
    <property type="project" value="UniProtKB-UniRule"/>
</dbReference>
<evidence type="ECO:0000256" key="3">
    <source>
        <dbReference type="ARBA" id="ARBA00022741"/>
    </source>
</evidence>
<comment type="cofactor">
    <cofactor evidence="7">
        <name>Mg(2+)</name>
        <dbReference type="ChEBI" id="CHEBI:18420"/>
    </cofactor>
    <text evidence="7">Binds 1 Mg(2+) ion per subunit.</text>
</comment>
<dbReference type="CDD" id="cd00464">
    <property type="entry name" value="SK"/>
    <property type="match status" value="1"/>
</dbReference>